<feature type="binding site" evidence="10">
    <location>
        <position position="77"/>
    </location>
    <ligand>
        <name>Na(+)</name>
        <dbReference type="ChEBI" id="CHEBI:29101"/>
        <note>structural</note>
    </ligand>
</feature>
<dbReference type="PANTHER" id="PTHR28259:SF1">
    <property type="entry name" value="FLUORIDE EXPORT PROTEIN 1-RELATED"/>
    <property type="match status" value="1"/>
</dbReference>
<reference evidence="12" key="1">
    <citation type="journal article" date="2020" name="Microorganisms">
        <title>Isolation, Genomic and Metabolomic Characterization of Streptomyces tendae VITAKN with Quorum Sensing Inhibitory Activity from Southern India.</title>
        <authorList>
            <person name="Ishaque N.M."/>
            <person name="Burgsdorf I."/>
            <person name="Limlingan Malit J.J."/>
            <person name="Saha S."/>
            <person name="Teta R."/>
            <person name="Ewe D."/>
            <person name="Kannabiran K."/>
            <person name="Hrouzek P."/>
            <person name="Steindler L."/>
            <person name="Costantino V."/>
            <person name="Saurav K."/>
        </authorList>
    </citation>
    <scope>NUCLEOTIDE SEQUENCE</scope>
    <source>
        <strain evidence="12">VITAKN</strain>
    </source>
</reference>
<dbReference type="HAMAP" id="MF_00454">
    <property type="entry name" value="FluC"/>
    <property type="match status" value="1"/>
</dbReference>
<dbReference type="InterPro" id="IPR003691">
    <property type="entry name" value="FluC"/>
</dbReference>
<dbReference type="Pfam" id="PF02537">
    <property type="entry name" value="CRCB"/>
    <property type="match status" value="1"/>
</dbReference>
<dbReference type="RefSeq" id="WP_164460145.1">
    <property type="nucleotide sequence ID" value="NZ_JAAIFS010000006.1"/>
</dbReference>
<dbReference type="GO" id="GO:0046872">
    <property type="term" value="F:metal ion binding"/>
    <property type="evidence" value="ECO:0007669"/>
    <property type="project" value="UniProtKB-KW"/>
</dbReference>
<keyword evidence="10" id="KW-0479">Metal-binding</keyword>
<feature type="binding site" evidence="10">
    <location>
        <position position="74"/>
    </location>
    <ligand>
        <name>Na(+)</name>
        <dbReference type="ChEBI" id="CHEBI:29101"/>
        <note>structural</note>
    </ligand>
</feature>
<reference evidence="11 13" key="2">
    <citation type="submission" date="2024-10" db="EMBL/GenBank/DDBJ databases">
        <authorList>
            <person name="Wannawong T."/>
            <person name="Kuncharoen N."/>
            <person name="Mhuantong W."/>
        </authorList>
    </citation>
    <scope>NUCLEOTIDE SEQUENCE [LARGE SCALE GENOMIC DNA]</scope>
    <source>
        <strain evidence="11 13">CALK1-4</strain>
    </source>
</reference>
<comment type="function">
    <text evidence="9 10">Fluoride-specific ion channel. Important for reducing fluoride concentration in the cell, thus reducing its toxicity.</text>
</comment>
<keyword evidence="3 10" id="KW-0812">Transmembrane</keyword>
<evidence type="ECO:0000256" key="6">
    <source>
        <dbReference type="ARBA" id="ARBA00023303"/>
    </source>
</evidence>
<name>A0A6B3QQU1_STRTE</name>
<accession>A0A6B3QQU1</accession>
<dbReference type="GO" id="GO:0005886">
    <property type="term" value="C:plasma membrane"/>
    <property type="evidence" value="ECO:0007669"/>
    <property type="project" value="UniProtKB-SubCell"/>
</dbReference>
<evidence type="ECO:0000313" key="11">
    <source>
        <dbReference type="EMBL" id="MFI0575649.1"/>
    </source>
</evidence>
<sequence length="124" mass="12802">MMEWLLVLAGGAIGAPARYLIGTAAKEHLRGPFHWGTFLANMAAALLLGFLVQAGTEDALGRTGQALLSTGFCGALSTWSTFSNEVHSMASARRIAGAAGYVFVTVALGLGLSFAGMAVAQALW</sequence>
<gene>
    <name evidence="10" type="primary">fluC</name>
    <name evidence="10" type="synonym">crcB</name>
    <name evidence="11" type="ORF">ACH3YB_28870</name>
    <name evidence="12" type="ORF">GUR47_27895</name>
</gene>
<evidence type="ECO:0000256" key="3">
    <source>
        <dbReference type="ARBA" id="ARBA00022692"/>
    </source>
</evidence>
<keyword evidence="10" id="KW-0813">Transport</keyword>
<dbReference type="AlphaFoldDB" id="A0A6B3QQU1"/>
<dbReference type="PANTHER" id="PTHR28259">
    <property type="entry name" value="FLUORIDE EXPORT PROTEIN 1-RELATED"/>
    <property type="match status" value="1"/>
</dbReference>
<keyword evidence="10" id="KW-0915">Sodium</keyword>
<comment type="subcellular location">
    <subcellularLocation>
        <location evidence="1 10">Cell membrane</location>
        <topology evidence="1 10">Multi-pass membrane protein</topology>
    </subcellularLocation>
</comment>
<evidence type="ECO:0000256" key="5">
    <source>
        <dbReference type="ARBA" id="ARBA00023136"/>
    </source>
</evidence>
<evidence type="ECO:0000256" key="8">
    <source>
        <dbReference type="ARBA" id="ARBA00035585"/>
    </source>
</evidence>
<comment type="catalytic activity">
    <reaction evidence="8">
        <text>fluoride(in) = fluoride(out)</text>
        <dbReference type="Rhea" id="RHEA:76159"/>
        <dbReference type="ChEBI" id="CHEBI:17051"/>
    </reaction>
    <physiologicalReaction direction="left-to-right" evidence="8">
        <dbReference type="Rhea" id="RHEA:76160"/>
    </physiologicalReaction>
</comment>
<proteinExistence type="inferred from homology"/>
<comment type="caution">
    <text evidence="12">The sequence shown here is derived from an EMBL/GenBank/DDBJ whole genome shotgun (WGS) entry which is preliminary data.</text>
</comment>
<keyword evidence="10" id="KW-0406">Ion transport</keyword>
<evidence type="ECO:0000256" key="10">
    <source>
        <dbReference type="HAMAP-Rule" id="MF_00454"/>
    </source>
</evidence>
<feature type="transmembrane region" description="Helical" evidence="10">
    <location>
        <begin position="98"/>
        <end position="123"/>
    </location>
</feature>
<dbReference type="EMBL" id="JBIQWK010000009">
    <property type="protein sequence ID" value="MFI0575649.1"/>
    <property type="molecule type" value="Genomic_DNA"/>
</dbReference>
<evidence type="ECO:0000313" key="13">
    <source>
        <dbReference type="Proteomes" id="UP001610810"/>
    </source>
</evidence>
<organism evidence="12">
    <name type="scientific">Streptomyces tendae</name>
    <dbReference type="NCBI Taxonomy" id="1932"/>
    <lineage>
        <taxon>Bacteria</taxon>
        <taxon>Bacillati</taxon>
        <taxon>Actinomycetota</taxon>
        <taxon>Actinomycetes</taxon>
        <taxon>Kitasatosporales</taxon>
        <taxon>Streptomycetaceae</taxon>
        <taxon>Streptomyces</taxon>
    </lineage>
</organism>
<dbReference type="Proteomes" id="UP001610810">
    <property type="component" value="Unassembled WGS sequence"/>
</dbReference>
<evidence type="ECO:0000256" key="9">
    <source>
        <dbReference type="ARBA" id="ARBA00049940"/>
    </source>
</evidence>
<protein>
    <recommendedName>
        <fullName evidence="10">Fluoride-specific ion channel FluC</fullName>
    </recommendedName>
</protein>
<dbReference type="GO" id="GO:0140114">
    <property type="term" value="P:cellular detoxification of fluoride"/>
    <property type="evidence" value="ECO:0007669"/>
    <property type="project" value="UniProtKB-UniRule"/>
</dbReference>
<keyword evidence="5 10" id="KW-0472">Membrane</keyword>
<evidence type="ECO:0000256" key="1">
    <source>
        <dbReference type="ARBA" id="ARBA00004651"/>
    </source>
</evidence>
<evidence type="ECO:0000256" key="2">
    <source>
        <dbReference type="ARBA" id="ARBA00022475"/>
    </source>
</evidence>
<keyword evidence="13" id="KW-1185">Reference proteome</keyword>
<feature type="transmembrane region" description="Helical" evidence="10">
    <location>
        <begin position="33"/>
        <end position="52"/>
    </location>
</feature>
<keyword evidence="4 10" id="KW-1133">Transmembrane helix</keyword>
<comment type="caution">
    <text evidence="10">Lacks conserved residue(s) required for the propagation of feature annotation.</text>
</comment>
<comment type="similarity">
    <text evidence="7 10">Belongs to the fluoride channel Fluc/FEX (TC 1.A.43) family.</text>
</comment>
<evidence type="ECO:0000313" key="12">
    <source>
        <dbReference type="EMBL" id="NEV90453.1"/>
    </source>
</evidence>
<comment type="activity regulation">
    <text evidence="10">Na(+) is not transported, but it plays an essential structural role and its presence is essential for fluoride channel function.</text>
</comment>
<evidence type="ECO:0000256" key="7">
    <source>
        <dbReference type="ARBA" id="ARBA00035120"/>
    </source>
</evidence>
<dbReference type="GO" id="GO:0062054">
    <property type="term" value="F:fluoride channel activity"/>
    <property type="evidence" value="ECO:0007669"/>
    <property type="project" value="UniProtKB-UniRule"/>
</dbReference>
<evidence type="ECO:0000256" key="4">
    <source>
        <dbReference type="ARBA" id="ARBA00022989"/>
    </source>
</evidence>
<dbReference type="EMBL" id="JAAIFS010000006">
    <property type="protein sequence ID" value="NEV90453.1"/>
    <property type="molecule type" value="Genomic_DNA"/>
</dbReference>
<keyword evidence="6 10" id="KW-0407">Ion channel</keyword>
<keyword evidence="2 10" id="KW-1003">Cell membrane</keyword>